<dbReference type="GO" id="GO:0043161">
    <property type="term" value="P:proteasome-mediated ubiquitin-dependent protein catabolic process"/>
    <property type="evidence" value="ECO:0007669"/>
    <property type="project" value="TreeGrafter"/>
</dbReference>
<evidence type="ECO:0000313" key="2">
    <source>
        <dbReference type="Ensembl" id="ENSTNIP00000018963.1"/>
    </source>
</evidence>
<dbReference type="PRINTS" id="PR00348">
    <property type="entry name" value="UBIQUITIN"/>
</dbReference>
<proteinExistence type="predicted"/>
<dbReference type="GO" id="GO:0005654">
    <property type="term" value="C:nucleoplasm"/>
    <property type="evidence" value="ECO:0007669"/>
    <property type="project" value="TreeGrafter"/>
</dbReference>
<dbReference type="CDD" id="cd17039">
    <property type="entry name" value="Ubl_ubiquitin_like"/>
    <property type="match status" value="1"/>
</dbReference>
<reference evidence="3" key="1">
    <citation type="journal article" date="2004" name="Nature">
        <title>Genome duplication in the teleost fish Tetraodon nigroviridis reveals the early vertebrate proto-karyotype.</title>
        <authorList>
            <person name="Jaillon O."/>
            <person name="Aury J.-M."/>
            <person name="Brunet F."/>
            <person name="Petit J.-L."/>
            <person name="Stange-Thomann N."/>
            <person name="Mauceli E."/>
            <person name="Bouneau L."/>
            <person name="Fischer C."/>
            <person name="Ozouf-Costaz C."/>
            <person name="Bernot A."/>
            <person name="Nicaud S."/>
            <person name="Jaffe D."/>
            <person name="Fisher S."/>
            <person name="Lutfalla G."/>
            <person name="Dossat C."/>
            <person name="Segurens B."/>
            <person name="Dasilva C."/>
            <person name="Salanoubat M."/>
            <person name="Levy M."/>
            <person name="Boudet N."/>
            <person name="Castellano S."/>
            <person name="Anthouard V."/>
            <person name="Jubin C."/>
            <person name="Castelli V."/>
            <person name="Katinka M."/>
            <person name="Vacherie B."/>
            <person name="Biemont C."/>
            <person name="Skalli Z."/>
            <person name="Cattolico L."/>
            <person name="Poulain J."/>
            <person name="De Berardinis V."/>
            <person name="Cruaud C."/>
            <person name="Duprat S."/>
            <person name="Brottier P."/>
            <person name="Coutanceau J.-P."/>
            <person name="Gouzy J."/>
            <person name="Parra G."/>
            <person name="Lardier G."/>
            <person name="Chapple C."/>
            <person name="McKernan K.J."/>
            <person name="McEwan P."/>
            <person name="Bosak S."/>
            <person name="Kellis M."/>
            <person name="Volff J.-N."/>
            <person name="Guigo R."/>
            <person name="Zody M.C."/>
            <person name="Mesirov J."/>
            <person name="Lindblad-Toh K."/>
            <person name="Birren B."/>
            <person name="Nusbaum C."/>
            <person name="Kahn D."/>
            <person name="Robinson-Rechavi M."/>
            <person name="Laudet V."/>
            <person name="Schachter V."/>
            <person name="Quetier F."/>
            <person name="Saurin W."/>
            <person name="Scarpelli C."/>
            <person name="Wincker P."/>
            <person name="Lander E.S."/>
            <person name="Weissenbach J."/>
            <person name="Roest Crollius H."/>
        </authorList>
    </citation>
    <scope>NUCLEOTIDE SEQUENCE [LARGE SCALE GENOMIC DNA]</scope>
</reference>
<evidence type="ECO:0000313" key="3">
    <source>
        <dbReference type="Proteomes" id="UP000007303"/>
    </source>
</evidence>
<dbReference type="STRING" id="99883.ENSTNIP00000018963"/>
<protein>
    <submittedName>
        <fullName evidence="2">ISG15 ubiquitin like modifier</fullName>
    </submittedName>
</protein>
<dbReference type="GO" id="GO:0031593">
    <property type="term" value="F:polyubiquitin modification-dependent protein binding"/>
    <property type="evidence" value="ECO:0007669"/>
    <property type="project" value="TreeGrafter"/>
</dbReference>
<dbReference type="InParanoid" id="H3DEM0"/>
<sequence length="161" mass="17958">MDVTVTMLDGTSQTLRVNPRDTVGHLKAMIYQKFGVLPDRQKLVLVSGDEKKTLSGDSMSLSSVGLRSGSHITLLVTEPPKTTQVIQVLLKTQDGKLSKYDVKPDEAVTEFKKKVQTKERVQASQQRLLHQGREMMDGYKLSDYGVQNQSTIELMLHLRGG</sequence>
<dbReference type="InterPro" id="IPR029071">
    <property type="entry name" value="Ubiquitin-like_domsf"/>
</dbReference>
<dbReference type="Proteomes" id="UP000007303">
    <property type="component" value="Unassembled WGS sequence"/>
</dbReference>
<dbReference type="Pfam" id="PF00240">
    <property type="entry name" value="ubiquitin"/>
    <property type="match status" value="2"/>
</dbReference>
<dbReference type="GeneTree" id="ENSGT00940000162007"/>
<evidence type="ECO:0000259" key="1">
    <source>
        <dbReference type="PROSITE" id="PS50053"/>
    </source>
</evidence>
<keyword evidence="3" id="KW-1185">Reference proteome</keyword>
<dbReference type="Ensembl" id="ENSTNIT00000019191.1">
    <property type="protein sequence ID" value="ENSTNIP00000018963.1"/>
    <property type="gene ID" value="ENSTNIG00000015878.1"/>
</dbReference>
<dbReference type="HOGENOM" id="CLU_010412_4_2_1"/>
<dbReference type="GO" id="GO:0070628">
    <property type="term" value="F:proteasome binding"/>
    <property type="evidence" value="ECO:0007669"/>
    <property type="project" value="TreeGrafter"/>
</dbReference>
<dbReference type="SUPFAM" id="SSF54236">
    <property type="entry name" value="Ubiquitin-like"/>
    <property type="match status" value="2"/>
</dbReference>
<dbReference type="InterPro" id="IPR000626">
    <property type="entry name" value="Ubiquitin-like_dom"/>
</dbReference>
<accession>H3DEM0</accession>
<dbReference type="Gene3D" id="3.10.20.90">
    <property type="entry name" value="Phosphatidylinositol 3-kinase Catalytic Subunit, Chain A, domain 1"/>
    <property type="match status" value="2"/>
</dbReference>
<dbReference type="PANTHER" id="PTHR10621:SF0">
    <property type="entry name" value="UV EXCISION REPAIR PROTEIN RAD23"/>
    <property type="match status" value="1"/>
</dbReference>
<dbReference type="FunCoup" id="H3DEM0">
    <property type="interactions" value="2"/>
</dbReference>
<name>H3DEM0_TETNG</name>
<dbReference type="PANTHER" id="PTHR10621">
    <property type="entry name" value="UV EXCISION REPAIR PROTEIN RAD23"/>
    <property type="match status" value="1"/>
</dbReference>
<dbReference type="GO" id="GO:0043130">
    <property type="term" value="F:ubiquitin binding"/>
    <property type="evidence" value="ECO:0007669"/>
    <property type="project" value="TreeGrafter"/>
</dbReference>
<dbReference type="OMA" id="CTVYMNL"/>
<dbReference type="AlphaFoldDB" id="H3DEM0"/>
<feature type="domain" description="Ubiquitin-like" evidence="1">
    <location>
        <begin position="86"/>
        <end position="161"/>
    </location>
</feature>
<organism evidence="2 3">
    <name type="scientific">Tetraodon nigroviridis</name>
    <name type="common">Spotted green pufferfish</name>
    <name type="synonym">Chelonodon nigroviridis</name>
    <dbReference type="NCBI Taxonomy" id="99883"/>
    <lineage>
        <taxon>Eukaryota</taxon>
        <taxon>Metazoa</taxon>
        <taxon>Chordata</taxon>
        <taxon>Craniata</taxon>
        <taxon>Vertebrata</taxon>
        <taxon>Euteleostomi</taxon>
        <taxon>Actinopterygii</taxon>
        <taxon>Neopterygii</taxon>
        <taxon>Teleostei</taxon>
        <taxon>Neoteleostei</taxon>
        <taxon>Acanthomorphata</taxon>
        <taxon>Eupercaria</taxon>
        <taxon>Tetraodontiformes</taxon>
        <taxon>Tetradontoidea</taxon>
        <taxon>Tetraodontidae</taxon>
        <taxon>Tetraodon</taxon>
    </lineage>
</organism>
<reference evidence="2" key="2">
    <citation type="submission" date="2025-08" db="UniProtKB">
        <authorList>
            <consortium name="Ensembl"/>
        </authorList>
    </citation>
    <scope>IDENTIFICATION</scope>
</reference>
<dbReference type="GO" id="GO:0005829">
    <property type="term" value="C:cytosol"/>
    <property type="evidence" value="ECO:0007669"/>
    <property type="project" value="TreeGrafter"/>
</dbReference>
<reference evidence="2" key="3">
    <citation type="submission" date="2025-09" db="UniProtKB">
        <authorList>
            <consortium name="Ensembl"/>
        </authorList>
    </citation>
    <scope>IDENTIFICATION</scope>
</reference>
<dbReference type="SMART" id="SM00213">
    <property type="entry name" value="UBQ"/>
    <property type="match status" value="2"/>
</dbReference>
<feature type="domain" description="Ubiquitin-like" evidence="1">
    <location>
        <begin position="1"/>
        <end position="81"/>
    </location>
</feature>
<dbReference type="InterPro" id="IPR019956">
    <property type="entry name" value="Ubiquitin_dom"/>
</dbReference>
<dbReference type="PROSITE" id="PS50053">
    <property type="entry name" value="UBIQUITIN_2"/>
    <property type="match status" value="2"/>
</dbReference>